<evidence type="ECO:0000259" key="1">
    <source>
        <dbReference type="Pfam" id="PF08241"/>
    </source>
</evidence>
<dbReference type="InterPro" id="IPR050508">
    <property type="entry name" value="Methyltransf_Superfamily"/>
</dbReference>
<evidence type="ECO:0000313" key="2">
    <source>
        <dbReference type="EMBL" id="TRV56861.1"/>
    </source>
</evidence>
<dbReference type="PANTHER" id="PTHR42912">
    <property type="entry name" value="METHYLTRANSFERASE"/>
    <property type="match status" value="1"/>
</dbReference>
<reference evidence="2 3" key="1">
    <citation type="submission" date="2019-01" db="EMBL/GenBank/DDBJ databases">
        <title>Coherence of Microcystis species and biogeography revealed through population genomics.</title>
        <authorList>
            <person name="Perez-Carrascal O.M."/>
            <person name="Terrat Y."/>
            <person name="Giani A."/>
            <person name="Fortin N."/>
            <person name="Tromas N."/>
            <person name="Shapiro B.J."/>
        </authorList>
    </citation>
    <scope>NUCLEOTIDE SEQUENCE [LARGE SCALE GENOMIC DNA]</scope>
    <source>
        <strain evidence="2">Mp_MB_F_20051200_S9</strain>
    </source>
</reference>
<name>A0A552PIU1_9CHRO</name>
<dbReference type="Gene3D" id="3.40.50.150">
    <property type="entry name" value="Vaccinia Virus protein VP39"/>
    <property type="match status" value="1"/>
</dbReference>
<gene>
    <name evidence="2" type="ORF">EWV53_21990</name>
</gene>
<dbReference type="EMBL" id="SFAC01000263">
    <property type="protein sequence ID" value="TRV56861.1"/>
    <property type="molecule type" value="Genomic_DNA"/>
</dbReference>
<proteinExistence type="predicted"/>
<sequence>MNKLEFICPECQSRFNFQQDKIVCTEGHEFIVKHGIYDLLPKATKEIVKQDAIYHGSVSDLWLDLAQLETLRNLHFHQKIVNFIANHSQVNSTILELGGGIGFDLELFIKTEASFKEYVFSEVAEESLFYVLKKQSERKLEKIIYARIDAHHIPFADESFDIVYMIAALHHLHDLNIALEEMKRVLKPNGFLIFGIEPNININKLLSSIILRSRNILPDKEHSPADEEAEGFSLSEFNQIAKVYNLELVLIEPIWLTTGMTHYGLEFIYRLLGLKKRIKLPFLMEKLFLVTDSLLFLIPGMSNFSWHYTVIYKKN</sequence>
<dbReference type="AlphaFoldDB" id="A0A552PIU1"/>
<dbReference type="InterPro" id="IPR029063">
    <property type="entry name" value="SAM-dependent_MTases_sf"/>
</dbReference>
<keyword evidence="2" id="KW-0808">Transferase</keyword>
<dbReference type="InterPro" id="IPR013216">
    <property type="entry name" value="Methyltransf_11"/>
</dbReference>
<dbReference type="Proteomes" id="UP000317165">
    <property type="component" value="Unassembled WGS sequence"/>
</dbReference>
<keyword evidence="2" id="KW-0489">Methyltransferase</keyword>
<accession>A0A552PIU1</accession>
<dbReference type="SUPFAM" id="SSF53335">
    <property type="entry name" value="S-adenosyl-L-methionine-dependent methyltransferases"/>
    <property type="match status" value="1"/>
</dbReference>
<feature type="domain" description="Methyltransferase type 11" evidence="1">
    <location>
        <begin position="95"/>
        <end position="194"/>
    </location>
</feature>
<organism evidence="2 3">
    <name type="scientific">Microcystis panniformis Mp_MB_F_20051200_S9</name>
    <dbReference type="NCBI Taxonomy" id="2486223"/>
    <lineage>
        <taxon>Bacteria</taxon>
        <taxon>Bacillati</taxon>
        <taxon>Cyanobacteriota</taxon>
        <taxon>Cyanophyceae</taxon>
        <taxon>Oscillatoriophycideae</taxon>
        <taxon>Chroococcales</taxon>
        <taxon>Microcystaceae</taxon>
        <taxon>Microcystis</taxon>
    </lineage>
</organism>
<dbReference type="GO" id="GO:0032259">
    <property type="term" value="P:methylation"/>
    <property type="evidence" value="ECO:0007669"/>
    <property type="project" value="UniProtKB-KW"/>
</dbReference>
<dbReference type="CDD" id="cd02440">
    <property type="entry name" value="AdoMet_MTases"/>
    <property type="match status" value="1"/>
</dbReference>
<comment type="caution">
    <text evidence="2">The sequence shown here is derived from an EMBL/GenBank/DDBJ whole genome shotgun (WGS) entry which is preliminary data.</text>
</comment>
<evidence type="ECO:0000313" key="3">
    <source>
        <dbReference type="Proteomes" id="UP000317165"/>
    </source>
</evidence>
<dbReference type="Pfam" id="PF08241">
    <property type="entry name" value="Methyltransf_11"/>
    <property type="match status" value="1"/>
</dbReference>
<protein>
    <submittedName>
        <fullName evidence="2">Class I SAM-dependent methyltransferase</fullName>
    </submittedName>
</protein>
<dbReference type="GO" id="GO:0008757">
    <property type="term" value="F:S-adenosylmethionine-dependent methyltransferase activity"/>
    <property type="evidence" value="ECO:0007669"/>
    <property type="project" value="InterPro"/>
</dbReference>